<sequence>MNQRSAHLNYVLAFALALVLIQSVHAASSYDGGESLMTIGDSRVLDPGQATWFFPFYLESFGEERGETLDVPWGMRIGLYEGFELNVSLPYRQDQELEKDGLRFVRLGGKMQLFGGEVGERSGAMSFFGTVADDSSEALGTARTNYGLEFLVSEPLGPLTSLHSAIGLQRSDGRVPLLDPADDDFDPDRHYQNTTTFYYKLGLEQYFMRKGAFMLEAATRMGLNGDDVQDQFSISVMPGLRFGDPHQGWTLSLGAGYDIPDNGLEPETRYMLGLSYRPPVREARESEPEVVEEPVGIEEESTEVEEAASLDMTLVEAADDRLRIELLNASGVPELLDVMAERLTNMGYRVVRLGVAEDHSVLETSHIHYRVGFAEEAITLGHSLTGNYQIVTRGREMPEDLQLRMLIGTDMQ</sequence>
<dbReference type="RefSeq" id="WP_183730197.1">
    <property type="nucleotide sequence ID" value="NZ_JACHID010000003.1"/>
</dbReference>
<feature type="signal peptide" evidence="1">
    <location>
        <begin position="1"/>
        <end position="26"/>
    </location>
</feature>
<dbReference type="EMBL" id="JACHID010000003">
    <property type="protein sequence ID" value="MBB5021462.1"/>
    <property type="molecule type" value="Genomic_DNA"/>
</dbReference>
<keyword evidence="4" id="KW-1185">Reference proteome</keyword>
<dbReference type="AlphaFoldDB" id="A0A7W7Y437"/>
<feature type="chain" id="PRO_5031214152" description="LytR/CpsA/Psr regulator C-terminal domain-containing protein" evidence="1">
    <location>
        <begin position="27"/>
        <end position="412"/>
    </location>
</feature>
<reference evidence="3 4" key="1">
    <citation type="submission" date="2020-08" db="EMBL/GenBank/DDBJ databases">
        <title>Genomic Encyclopedia of Type Strains, Phase IV (KMG-IV): sequencing the most valuable type-strain genomes for metagenomic binning, comparative biology and taxonomic classification.</title>
        <authorList>
            <person name="Goeker M."/>
        </authorList>
    </citation>
    <scope>NUCLEOTIDE SEQUENCE [LARGE SCALE GENOMIC DNA]</scope>
    <source>
        <strain evidence="3 4">DSM 22071</strain>
    </source>
</reference>
<protein>
    <recommendedName>
        <fullName evidence="2">LytR/CpsA/Psr regulator C-terminal domain-containing protein</fullName>
    </recommendedName>
</protein>
<accession>A0A7W7Y437</accession>
<name>A0A7W7Y437_9BACT</name>
<dbReference type="Pfam" id="PF13399">
    <property type="entry name" value="LytR_C"/>
    <property type="match status" value="1"/>
</dbReference>
<evidence type="ECO:0000256" key="1">
    <source>
        <dbReference type="SAM" id="SignalP"/>
    </source>
</evidence>
<organism evidence="3 4">
    <name type="scientific">Desulfurispira natronophila</name>
    <dbReference type="NCBI Taxonomy" id="682562"/>
    <lineage>
        <taxon>Bacteria</taxon>
        <taxon>Pseudomonadati</taxon>
        <taxon>Chrysiogenota</taxon>
        <taxon>Chrysiogenia</taxon>
        <taxon>Chrysiogenales</taxon>
        <taxon>Chrysiogenaceae</taxon>
        <taxon>Desulfurispira</taxon>
    </lineage>
</organism>
<evidence type="ECO:0000313" key="4">
    <source>
        <dbReference type="Proteomes" id="UP000528322"/>
    </source>
</evidence>
<proteinExistence type="predicted"/>
<feature type="domain" description="LytR/CpsA/Psr regulator C-terminal" evidence="2">
    <location>
        <begin position="322"/>
        <end position="409"/>
    </location>
</feature>
<dbReference type="Proteomes" id="UP000528322">
    <property type="component" value="Unassembled WGS sequence"/>
</dbReference>
<dbReference type="InterPro" id="IPR027381">
    <property type="entry name" value="LytR/CpsA/Psr_C"/>
</dbReference>
<gene>
    <name evidence="3" type="ORF">HNR37_000771</name>
</gene>
<comment type="caution">
    <text evidence="3">The sequence shown here is derived from an EMBL/GenBank/DDBJ whole genome shotgun (WGS) entry which is preliminary data.</text>
</comment>
<evidence type="ECO:0000259" key="2">
    <source>
        <dbReference type="Pfam" id="PF13399"/>
    </source>
</evidence>
<keyword evidence="1" id="KW-0732">Signal</keyword>
<evidence type="ECO:0000313" key="3">
    <source>
        <dbReference type="EMBL" id="MBB5021462.1"/>
    </source>
</evidence>